<dbReference type="GO" id="GO:0030600">
    <property type="term" value="F:feruloyl esterase activity"/>
    <property type="evidence" value="ECO:0007669"/>
    <property type="project" value="InterPro"/>
</dbReference>
<evidence type="ECO:0000256" key="1">
    <source>
        <dbReference type="ARBA" id="ARBA00004613"/>
    </source>
</evidence>
<keyword evidence="6" id="KW-0119">Carbohydrate metabolism</keyword>
<organism evidence="9 10">
    <name type="scientific">Glaciihabitans arcticus</name>
    <dbReference type="NCBI Taxonomy" id="2668039"/>
    <lineage>
        <taxon>Bacteria</taxon>
        <taxon>Bacillati</taxon>
        <taxon>Actinomycetota</taxon>
        <taxon>Actinomycetes</taxon>
        <taxon>Micrococcales</taxon>
        <taxon>Microbacteriaceae</taxon>
        <taxon>Glaciihabitans</taxon>
    </lineage>
</organism>
<evidence type="ECO:0000256" key="3">
    <source>
        <dbReference type="ARBA" id="ARBA00022651"/>
    </source>
</evidence>
<dbReference type="SUPFAM" id="SSF53474">
    <property type="entry name" value="alpha/beta-Hydrolases"/>
    <property type="match status" value="1"/>
</dbReference>
<dbReference type="ESTHER" id="9mico-a0a4q9gu97">
    <property type="family name" value="Esterase_phb"/>
</dbReference>
<keyword evidence="7" id="KW-0624">Polysaccharide degradation</keyword>
<dbReference type="PANTHER" id="PTHR38050:SF2">
    <property type="entry name" value="FERULOYL ESTERASE C-RELATED"/>
    <property type="match status" value="1"/>
</dbReference>
<evidence type="ECO:0000259" key="8">
    <source>
        <dbReference type="Pfam" id="PF02230"/>
    </source>
</evidence>
<dbReference type="Gene3D" id="3.40.50.1820">
    <property type="entry name" value="alpha/beta hydrolase"/>
    <property type="match status" value="1"/>
</dbReference>
<evidence type="ECO:0000313" key="9">
    <source>
        <dbReference type="EMBL" id="TBN56133.1"/>
    </source>
</evidence>
<keyword evidence="2" id="KW-0964">Secreted</keyword>
<dbReference type="PANTHER" id="PTHR38050">
    <property type="match status" value="1"/>
</dbReference>
<dbReference type="PROSITE" id="PS51257">
    <property type="entry name" value="PROKAR_LIPOPROTEIN"/>
    <property type="match status" value="1"/>
</dbReference>
<dbReference type="InterPro" id="IPR003140">
    <property type="entry name" value="PLipase/COase/thioEstase"/>
</dbReference>
<evidence type="ECO:0000256" key="2">
    <source>
        <dbReference type="ARBA" id="ARBA00022525"/>
    </source>
</evidence>
<keyword evidence="3" id="KW-0858">Xylan degradation</keyword>
<sequence length="325" mass="32843">MLPDRARGFRTPSALLGALAVVALLVAGCAPVSTPDASAPVIAAAAATGAAVTNTITVGGIERSYLLRTPVRATDDAMPLLIVIHGAGGNAARAETATALTALSDADGFIVAYPNGTQAANIPGELSWNAGVCCGRPVVEQIDDVAFIAAAIADIESKEPVDPTRIFVTGFSNGGMLAHRLACELPGRIAGIAVVAGALNVPECAAEGVTSVLMIHGTGDLTVPFQGGATNQRTAKRFGTWTNSPLSSAVAFWVGQDGCGNSTTKVAGGLTHVSFTTCTDGAKVDVVTIKDGGHIWPVEAKSGMDASTFITEYFGLGAPVATLAQ</sequence>
<evidence type="ECO:0000256" key="6">
    <source>
        <dbReference type="ARBA" id="ARBA00023277"/>
    </source>
</evidence>
<name>A0A4Q9GU97_9MICO</name>
<feature type="domain" description="Phospholipase/carboxylesterase/thioesterase" evidence="8">
    <location>
        <begin position="74"/>
        <end position="238"/>
    </location>
</feature>
<evidence type="ECO:0000256" key="5">
    <source>
        <dbReference type="ARBA" id="ARBA00022801"/>
    </source>
</evidence>
<dbReference type="RefSeq" id="WP_130980243.1">
    <property type="nucleotide sequence ID" value="NZ_SISG01000001.1"/>
</dbReference>
<proteinExistence type="predicted"/>
<protein>
    <recommendedName>
        <fullName evidence="8">Phospholipase/carboxylesterase/thioesterase domain-containing protein</fullName>
    </recommendedName>
</protein>
<keyword evidence="10" id="KW-1185">Reference proteome</keyword>
<evidence type="ECO:0000256" key="7">
    <source>
        <dbReference type="ARBA" id="ARBA00023326"/>
    </source>
</evidence>
<dbReference type="InterPro" id="IPR043595">
    <property type="entry name" value="FaeB/C/D"/>
</dbReference>
<reference evidence="10" key="1">
    <citation type="submission" date="2019-02" db="EMBL/GenBank/DDBJ databases">
        <title>Glaciihabitans arcticus sp. nov., a psychrotolerant bacterium isolated from polar soil.</title>
        <authorList>
            <person name="Dahal R.H."/>
        </authorList>
    </citation>
    <scope>NUCLEOTIDE SEQUENCE [LARGE SCALE GENOMIC DNA]</scope>
    <source>
        <strain evidence="10">RP-3-7</strain>
    </source>
</reference>
<dbReference type="GO" id="GO:0045493">
    <property type="term" value="P:xylan catabolic process"/>
    <property type="evidence" value="ECO:0007669"/>
    <property type="project" value="UniProtKB-KW"/>
</dbReference>
<dbReference type="Pfam" id="PF02230">
    <property type="entry name" value="Abhydrolase_2"/>
    <property type="match status" value="1"/>
</dbReference>
<keyword evidence="4" id="KW-0732">Signal</keyword>
<evidence type="ECO:0000313" key="10">
    <source>
        <dbReference type="Proteomes" id="UP000294194"/>
    </source>
</evidence>
<keyword evidence="5" id="KW-0378">Hydrolase</keyword>
<accession>A0A4Q9GU97</accession>
<dbReference type="Proteomes" id="UP000294194">
    <property type="component" value="Unassembled WGS sequence"/>
</dbReference>
<dbReference type="AlphaFoldDB" id="A0A4Q9GU97"/>
<dbReference type="InterPro" id="IPR029058">
    <property type="entry name" value="AB_hydrolase_fold"/>
</dbReference>
<gene>
    <name evidence="9" type="ORF">EYE40_01270</name>
</gene>
<comment type="caution">
    <text evidence="9">The sequence shown here is derived from an EMBL/GenBank/DDBJ whole genome shotgun (WGS) entry which is preliminary data.</text>
</comment>
<evidence type="ECO:0000256" key="4">
    <source>
        <dbReference type="ARBA" id="ARBA00022729"/>
    </source>
</evidence>
<dbReference type="GO" id="GO:0005576">
    <property type="term" value="C:extracellular region"/>
    <property type="evidence" value="ECO:0007669"/>
    <property type="project" value="UniProtKB-SubCell"/>
</dbReference>
<dbReference type="EMBL" id="SISG01000001">
    <property type="protein sequence ID" value="TBN56133.1"/>
    <property type="molecule type" value="Genomic_DNA"/>
</dbReference>
<comment type="subcellular location">
    <subcellularLocation>
        <location evidence="1">Secreted</location>
    </subcellularLocation>
</comment>